<dbReference type="SUPFAM" id="SSF54403">
    <property type="entry name" value="Cystatin/monellin"/>
    <property type="match status" value="1"/>
</dbReference>
<dbReference type="EMBL" id="JAOTOJ010000019">
    <property type="protein sequence ID" value="KAK9391312.1"/>
    <property type="molecule type" value="Genomic_DNA"/>
</dbReference>
<reference evidence="3 4" key="1">
    <citation type="journal article" date="2024" name="Proc. Natl. Acad. Sci. U.S.A.">
        <title>The genetic regulatory architecture and epigenomic basis for age-related changes in rattlesnake venom.</title>
        <authorList>
            <person name="Hogan M.P."/>
            <person name="Holding M.L."/>
            <person name="Nystrom G.S."/>
            <person name="Colston T.J."/>
            <person name="Bartlett D.A."/>
            <person name="Mason A.J."/>
            <person name="Ellsworth S.A."/>
            <person name="Rautsaw R.M."/>
            <person name="Lawrence K.C."/>
            <person name="Strickland J.L."/>
            <person name="He B."/>
            <person name="Fraser P."/>
            <person name="Margres M.J."/>
            <person name="Gilbert D.M."/>
            <person name="Gibbs H.L."/>
            <person name="Parkinson C.L."/>
            <person name="Rokyta D.R."/>
        </authorList>
    </citation>
    <scope>NUCLEOTIDE SEQUENCE [LARGE SCALE GENOMIC DNA]</scope>
    <source>
        <strain evidence="3">DRR0105</strain>
    </source>
</reference>
<dbReference type="CDD" id="cd00042">
    <property type="entry name" value="CY"/>
    <property type="match status" value="1"/>
</dbReference>
<protein>
    <submittedName>
        <fullName evidence="3">Uncharacterized protein</fullName>
    </submittedName>
</protein>
<sequence>MGGPNWKETGSSSWWAGLPEKYISLHPPARIFGLFQHLLATMRRSWLGLQLLLGCVLLLAVLVAKGKCCMEEEESSSEEECHCVKRHRCVEECCEKRCHHEEEQCCCEKRHHHVEDKCCKKRHSHGGEEEADKKKHPHVAKKRPKKRHPRLEESEEASSDSSEYYKHMAEAEQRDIVELAAQSMDAVRHHRKEQAIAYYNQGIDGAYYKHLEDAQVEVQKAIGVMVYVKILLGKTNCTKNKEEEVGVEYSRAHLEKEGCQLLPQPNQEKHNCTFGIFVDMRTETKAVVSQDCIIIPGIKQFPKLFKGLPF</sequence>
<evidence type="ECO:0000256" key="1">
    <source>
        <dbReference type="SAM" id="MobiDB-lite"/>
    </source>
</evidence>
<keyword evidence="4" id="KW-1185">Reference proteome</keyword>
<keyword evidence="2" id="KW-0472">Membrane</keyword>
<organism evidence="3 4">
    <name type="scientific">Crotalus adamanteus</name>
    <name type="common">Eastern diamondback rattlesnake</name>
    <dbReference type="NCBI Taxonomy" id="8729"/>
    <lineage>
        <taxon>Eukaryota</taxon>
        <taxon>Metazoa</taxon>
        <taxon>Chordata</taxon>
        <taxon>Craniata</taxon>
        <taxon>Vertebrata</taxon>
        <taxon>Euteleostomi</taxon>
        <taxon>Lepidosauria</taxon>
        <taxon>Squamata</taxon>
        <taxon>Bifurcata</taxon>
        <taxon>Unidentata</taxon>
        <taxon>Episquamata</taxon>
        <taxon>Toxicofera</taxon>
        <taxon>Serpentes</taxon>
        <taxon>Colubroidea</taxon>
        <taxon>Viperidae</taxon>
        <taxon>Crotalinae</taxon>
        <taxon>Crotalus</taxon>
    </lineage>
</organism>
<proteinExistence type="predicted"/>
<accession>A0AAW1ANH6</accession>
<gene>
    <name evidence="3" type="ORF">NXF25_018642</name>
</gene>
<dbReference type="AlphaFoldDB" id="A0AAW1ANH6"/>
<dbReference type="Proteomes" id="UP001474421">
    <property type="component" value="Unassembled WGS sequence"/>
</dbReference>
<name>A0AAW1ANH6_CROAD</name>
<comment type="caution">
    <text evidence="3">The sequence shown here is derived from an EMBL/GenBank/DDBJ whole genome shotgun (WGS) entry which is preliminary data.</text>
</comment>
<keyword evidence="2" id="KW-0812">Transmembrane</keyword>
<keyword evidence="2" id="KW-1133">Transmembrane helix</keyword>
<feature type="transmembrane region" description="Helical" evidence="2">
    <location>
        <begin position="46"/>
        <end position="64"/>
    </location>
</feature>
<feature type="region of interest" description="Disordered" evidence="1">
    <location>
        <begin position="124"/>
        <end position="164"/>
    </location>
</feature>
<dbReference type="Gene3D" id="3.10.450.10">
    <property type="match status" value="1"/>
</dbReference>
<evidence type="ECO:0000313" key="4">
    <source>
        <dbReference type="Proteomes" id="UP001474421"/>
    </source>
</evidence>
<evidence type="ECO:0000313" key="3">
    <source>
        <dbReference type="EMBL" id="KAK9391312.1"/>
    </source>
</evidence>
<feature type="compositionally biased region" description="Basic residues" evidence="1">
    <location>
        <begin position="134"/>
        <end position="149"/>
    </location>
</feature>
<evidence type="ECO:0000256" key="2">
    <source>
        <dbReference type="SAM" id="Phobius"/>
    </source>
</evidence>
<dbReference type="GO" id="GO:0004869">
    <property type="term" value="F:cysteine-type endopeptidase inhibitor activity"/>
    <property type="evidence" value="ECO:0007669"/>
    <property type="project" value="InterPro"/>
</dbReference>
<dbReference type="InterPro" id="IPR046350">
    <property type="entry name" value="Cystatin_sf"/>
</dbReference>
<dbReference type="InterPro" id="IPR000010">
    <property type="entry name" value="Cystatin_dom"/>
</dbReference>